<evidence type="ECO:0000313" key="4">
    <source>
        <dbReference type="Proteomes" id="UP000261540"/>
    </source>
</evidence>
<dbReference type="GO" id="GO:0015074">
    <property type="term" value="P:DNA integration"/>
    <property type="evidence" value="ECO:0007669"/>
    <property type="project" value="InterPro"/>
</dbReference>
<protein>
    <recommendedName>
        <fullName evidence="1">Gypsy retrotransposon integrase-like protein 1</fullName>
    </recommendedName>
</protein>
<dbReference type="SUPFAM" id="SSF53098">
    <property type="entry name" value="Ribonuclease H-like"/>
    <property type="match status" value="1"/>
</dbReference>
<dbReference type="Ensembl" id="ENSPKIT00000035614.1">
    <property type="protein sequence ID" value="ENSPKIP00000018783.1"/>
    <property type="gene ID" value="ENSPKIG00000004224.1"/>
</dbReference>
<dbReference type="FunFam" id="3.30.420.10:FF:000032">
    <property type="entry name" value="Retrovirus-related Pol polyprotein from transposon 297-like Protein"/>
    <property type="match status" value="1"/>
</dbReference>
<dbReference type="InterPro" id="IPR036397">
    <property type="entry name" value="RNaseH_sf"/>
</dbReference>
<evidence type="ECO:0000259" key="2">
    <source>
        <dbReference type="PROSITE" id="PS50994"/>
    </source>
</evidence>
<dbReference type="PANTHER" id="PTHR37984:SF15">
    <property type="entry name" value="INTEGRASE CATALYTIC DOMAIN-CONTAINING PROTEIN"/>
    <property type="match status" value="1"/>
</dbReference>
<keyword evidence="4" id="KW-1185">Reference proteome</keyword>
<dbReference type="Gene3D" id="3.30.420.10">
    <property type="entry name" value="Ribonuclease H-like superfamily/Ribonuclease H"/>
    <property type="match status" value="1"/>
</dbReference>
<feature type="domain" description="Integrase catalytic" evidence="2">
    <location>
        <begin position="49"/>
        <end position="207"/>
    </location>
</feature>
<organism evidence="3 4">
    <name type="scientific">Paramormyrops kingsleyae</name>
    <dbReference type="NCBI Taxonomy" id="1676925"/>
    <lineage>
        <taxon>Eukaryota</taxon>
        <taxon>Metazoa</taxon>
        <taxon>Chordata</taxon>
        <taxon>Craniata</taxon>
        <taxon>Vertebrata</taxon>
        <taxon>Euteleostomi</taxon>
        <taxon>Actinopterygii</taxon>
        <taxon>Neopterygii</taxon>
        <taxon>Teleostei</taxon>
        <taxon>Osteoglossocephala</taxon>
        <taxon>Osteoglossomorpha</taxon>
        <taxon>Osteoglossiformes</taxon>
        <taxon>Mormyridae</taxon>
        <taxon>Paramormyrops</taxon>
    </lineage>
</organism>
<reference evidence="3" key="1">
    <citation type="submission" date="2025-08" db="UniProtKB">
        <authorList>
            <consortium name="Ensembl"/>
        </authorList>
    </citation>
    <scope>IDENTIFICATION</scope>
</reference>
<dbReference type="PROSITE" id="PS50994">
    <property type="entry name" value="INTEGRASE"/>
    <property type="match status" value="1"/>
</dbReference>
<dbReference type="Proteomes" id="UP000261540">
    <property type="component" value="Unplaced"/>
</dbReference>
<name>A0A3B3RKD3_9TELE</name>
<accession>A0A3B3RKD3</accession>
<dbReference type="Pfam" id="PF17921">
    <property type="entry name" value="Integrase_H2C2"/>
    <property type="match status" value="1"/>
</dbReference>
<dbReference type="InterPro" id="IPR050951">
    <property type="entry name" value="Retrovirus_Pol_polyprotein"/>
</dbReference>
<dbReference type="STRING" id="1676925.ENSPKIP00000018783"/>
<sequence>MAKTLDRAMRSFYWPYMSKDIAKHCSQCTACQSRRSPVLRPQAPLIPISPERPFQIVAADITELPISTKGNRYVLVMMDLYTKFVNLYPLKDQTAVSVAGCIFDHYIPQHGVPEALHSDQGRQFESDLIRHLCNLLSIKKLRTSPYHAQCDGAVERFNRTLKDELSEHLSDSGMEWDEHLPQVALAYNTTTHTSTGLTPFFLAHGWEARIPLNTLLQDNNASGLATAGTPAAYANKLRKRLACAYCAATAFRDKAQDQQRLNYDRHLKYTPYNSGDMVLVDDPVHRQNKLYPRWVGPYKVLRPICPFGSSTPVDFEVRDASRPHAKAKIIHYNRMKPYITDPKNTHTLTSPSPPVQPNTLNTLSGLQCPLRMCFPGHVESLPV</sequence>
<dbReference type="GeneTree" id="ENSGT01000000214408"/>
<dbReference type="InterPro" id="IPR001584">
    <property type="entry name" value="Integrase_cat-core"/>
</dbReference>
<reference evidence="3" key="2">
    <citation type="submission" date="2025-09" db="UniProtKB">
        <authorList>
            <consortium name="Ensembl"/>
        </authorList>
    </citation>
    <scope>IDENTIFICATION</scope>
</reference>
<dbReference type="InterPro" id="IPR041588">
    <property type="entry name" value="Integrase_H2C2"/>
</dbReference>
<proteinExistence type="predicted"/>
<dbReference type="PANTHER" id="PTHR37984">
    <property type="entry name" value="PROTEIN CBG26694"/>
    <property type="match status" value="1"/>
</dbReference>
<dbReference type="Pfam" id="PF00665">
    <property type="entry name" value="rve"/>
    <property type="match status" value="1"/>
</dbReference>
<dbReference type="InterPro" id="IPR012337">
    <property type="entry name" value="RNaseH-like_sf"/>
</dbReference>
<dbReference type="Gene3D" id="1.10.340.70">
    <property type="match status" value="1"/>
</dbReference>
<evidence type="ECO:0000313" key="3">
    <source>
        <dbReference type="Ensembl" id="ENSPKIP00000018783.1"/>
    </source>
</evidence>
<dbReference type="GO" id="GO:0003676">
    <property type="term" value="F:nucleic acid binding"/>
    <property type="evidence" value="ECO:0007669"/>
    <property type="project" value="InterPro"/>
</dbReference>
<evidence type="ECO:0000256" key="1">
    <source>
        <dbReference type="ARBA" id="ARBA00039658"/>
    </source>
</evidence>
<dbReference type="AlphaFoldDB" id="A0A3B3RKD3"/>